<evidence type="ECO:0000256" key="1">
    <source>
        <dbReference type="ARBA" id="ARBA00004377"/>
    </source>
</evidence>
<dbReference type="Proteomes" id="UP001589813">
    <property type="component" value="Unassembled WGS sequence"/>
</dbReference>
<dbReference type="Gene3D" id="3.30.1360.100">
    <property type="entry name" value="General secretion pathway protein M, EpsM"/>
    <property type="match status" value="1"/>
</dbReference>
<dbReference type="SUPFAM" id="SSF53067">
    <property type="entry name" value="Actin-like ATPase domain"/>
    <property type="match status" value="2"/>
</dbReference>
<evidence type="ECO:0000256" key="7">
    <source>
        <dbReference type="ARBA" id="ARBA00022927"/>
    </source>
</evidence>
<keyword evidence="5" id="KW-0997">Cell inner membrane</keyword>
<keyword evidence="8" id="KW-1133">Transmembrane helix</keyword>
<evidence type="ECO:0000259" key="12">
    <source>
        <dbReference type="Pfam" id="PF12693"/>
    </source>
</evidence>
<evidence type="ECO:0000256" key="4">
    <source>
        <dbReference type="ARBA" id="ARBA00022475"/>
    </source>
</evidence>
<dbReference type="NCBIfam" id="TIGR01709">
    <property type="entry name" value="typeII_sec_gspL"/>
    <property type="match status" value="1"/>
</dbReference>
<keyword evidence="3 10" id="KW-0813">Transport</keyword>
<evidence type="ECO:0000313" key="14">
    <source>
        <dbReference type="Proteomes" id="UP001589813"/>
    </source>
</evidence>
<feature type="domain" description="GspL periplasmic" evidence="12">
    <location>
        <begin position="242"/>
        <end position="396"/>
    </location>
</feature>
<sequence>MSEQLIIRLGSTPQQPLWWLIWSAGAAEVIASGQLTDATELTGLAERIGVNRPLTALLPACDVVLKEVALPGKPTRQILQALPYMLEEEQAEDIEQLLVVSAQTVQRDSQYLQQVAVVRRGLLEQWLSLLQQSGFAPRRLIPDALLLPVLEQPVALQLGSQWLLRQGEWQLSCIDDSWWADYLQLAALPEVLSYSPWPEHCTAQPHQLAPAELPLALLAQQLDVVSFNLLQGPYAPKKASNKHWAQWRLSGSLAAACALLYLTVVGVEAWQFSRQADQARTEASSLYKQQFPTERVVNLKRQVERKLAASGAQGQHSLTVLLGSVAPALGGTEPVLLNSLKYESKKAELKLLATAASFQRFEALKAQLQQQGFQVEQGALSQIEGKVQGTLTLRSKS</sequence>
<dbReference type="Pfam" id="PF05134">
    <property type="entry name" value="T2SSL"/>
    <property type="match status" value="1"/>
</dbReference>
<keyword evidence="7 10" id="KW-0653">Protein transport</keyword>
<comment type="subcellular location">
    <subcellularLocation>
        <location evidence="1">Cell inner membrane</location>
        <topology evidence="1">Single-pass membrane protein</topology>
    </subcellularLocation>
</comment>
<evidence type="ECO:0000259" key="11">
    <source>
        <dbReference type="Pfam" id="PF05134"/>
    </source>
</evidence>
<dbReference type="Gene3D" id="3.30.420.380">
    <property type="match status" value="1"/>
</dbReference>
<evidence type="ECO:0000256" key="9">
    <source>
        <dbReference type="ARBA" id="ARBA00023136"/>
    </source>
</evidence>
<dbReference type="Pfam" id="PF12693">
    <property type="entry name" value="GspL_C"/>
    <property type="match status" value="1"/>
</dbReference>
<keyword evidence="4" id="KW-1003">Cell membrane</keyword>
<comment type="caution">
    <text evidence="13">The sequence shown here is derived from an EMBL/GenBank/DDBJ whole genome shotgun (WGS) entry which is preliminary data.</text>
</comment>
<dbReference type="InterPro" id="IPR007812">
    <property type="entry name" value="T2SS_protein-GspL"/>
</dbReference>
<reference evidence="13 14" key="1">
    <citation type="submission" date="2024-09" db="EMBL/GenBank/DDBJ databases">
        <authorList>
            <person name="Sun Q."/>
            <person name="Mori K."/>
        </authorList>
    </citation>
    <scope>NUCLEOTIDE SEQUENCE [LARGE SCALE GENOMIC DNA]</scope>
    <source>
        <strain evidence="13 14">KCTC 23315</strain>
    </source>
</reference>
<gene>
    <name evidence="13" type="primary">gspL</name>
    <name evidence="13" type="ORF">ACFFJP_20545</name>
</gene>
<feature type="domain" description="GspL cytoplasmic actin-ATPase-like" evidence="11">
    <location>
        <begin position="5"/>
        <end position="237"/>
    </location>
</feature>
<evidence type="ECO:0000256" key="10">
    <source>
        <dbReference type="PIRNR" id="PIRNR015761"/>
    </source>
</evidence>
<keyword evidence="14" id="KW-1185">Reference proteome</keyword>
<comment type="function">
    <text evidence="10">Inner membrane component of the type II secretion system required for the energy-dependent secretion of extracellular factors such as proteases and toxins from the periplasm.</text>
</comment>
<keyword evidence="9" id="KW-0472">Membrane</keyword>
<organism evidence="13 14">
    <name type="scientific">Rheinheimera tilapiae</name>
    <dbReference type="NCBI Taxonomy" id="875043"/>
    <lineage>
        <taxon>Bacteria</taxon>
        <taxon>Pseudomonadati</taxon>
        <taxon>Pseudomonadota</taxon>
        <taxon>Gammaproteobacteria</taxon>
        <taxon>Chromatiales</taxon>
        <taxon>Chromatiaceae</taxon>
        <taxon>Rheinheimera</taxon>
    </lineage>
</organism>
<name>A0ABV6BME7_9GAMM</name>
<dbReference type="Gene3D" id="3.30.420.370">
    <property type="match status" value="1"/>
</dbReference>
<evidence type="ECO:0000256" key="3">
    <source>
        <dbReference type="ARBA" id="ARBA00022448"/>
    </source>
</evidence>
<evidence type="ECO:0000256" key="5">
    <source>
        <dbReference type="ARBA" id="ARBA00022519"/>
    </source>
</evidence>
<dbReference type="EMBL" id="JBHLXP010000011">
    <property type="protein sequence ID" value="MFC0050678.1"/>
    <property type="molecule type" value="Genomic_DNA"/>
</dbReference>
<evidence type="ECO:0000256" key="8">
    <source>
        <dbReference type="ARBA" id="ARBA00022989"/>
    </source>
</evidence>
<accession>A0ABV6BME7</accession>
<dbReference type="RefSeq" id="WP_377248730.1">
    <property type="nucleotide sequence ID" value="NZ_JBHLXP010000011.1"/>
</dbReference>
<dbReference type="PIRSF" id="PIRSF015761">
    <property type="entry name" value="Protein_L"/>
    <property type="match status" value="1"/>
</dbReference>
<dbReference type="InterPro" id="IPR025691">
    <property type="entry name" value="GspL_pp_dom"/>
</dbReference>
<dbReference type="InterPro" id="IPR043129">
    <property type="entry name" value="ATPase_NBD"/>
</dbReference>
<protein>
    <recommendedName>
        <fullName evidence="10">Type II secretion system protein L</fullName>
        <shortName evidence="10">T2SS protein L</shortName>
    </recommendedName>
</protein>
<evidence type="ECO:0000313" key="13">
    <source>
        <dbReference type="EMBL" id="MFC0050678.1"/>
    </source>
</evidence>
<dbReference type="InterPro" id="IPR024230">
    <property type="entry name" value="GspL_cyto_dom"/>
</dbReference>
<evidence type="ECO:0000256" key="2">
    <source>
        <dbReference type="ARBA" id="ARBA00005318"/>
    </source>
</evidence>
<dbReference type="CDD" id="cd24017">
    <property type="entry name" value="ASKHA_T2SSL_N"/>
    <property type="match status" value="1"/>
</dbReference>
<proteinExistence type="inferred from homology"/>
<evidence type="ECO:0000256" key="6">
    <source>
        <dbReference type="ARBA" id="ARBA00022692"/>
    </source>
</evidence>
<keyword evidence="6" id="KW-0812">Transmembrane</keyword>
<comment type="similarity">
    <text evidence="2 10">Belongs to the GSP L family.</text>
</comment>